<name>A0A1M5PE46_9HYPH</name>
<evidence type="ECO:0000256" key="3">
    <source>
        <dbReference type="ARBA" id="ARBA00023163"/>
    </source>
</evidence>
<dbReference type="PANTHER" id="PTHR30146">
    <property type="entry name" value="LACI-RELATED TRANSCRIPTIONAL REPRESSOR"/>
    <property type="match status" value="1"/>
</dbReference>
<dbReference type="SUPFAM" id="SSF53822">
    <property type="entry name" value="Periplasmic binding protein-like I"/>
    <property type="match status" value="1"/>
</dbReference>
<keyword evidence="3" id="KW-0804">Transcription</keyword>
<dbReference type="InterPro" id="IPR028082">
    <property type="entry name" value="Peripla_BP_I"/>
</dbReference>
<evidence type="ECO:0000313" key="6">
    <source>
        <dbReference type="EMBL" id="SHG99759.1"/>
    </source>
</evidence>
<dbReference type="InterPro" id="IPR000843">
    <property type="entry name" value="HTH_LacI"/>
</dbReference>
<evidence type="ECO:0000256" key="4">
    <source>
        <dbReference type="SAM" id="MobiDB-lite"/>
    </source>
</evidence>
<dbReference type="InterPro" id="IPR046335">
    <property type="entry name" value="LacI/GalR-like_sensor"/>
</dbReference>
<feature type="compositionally biased region" description="Polar residues" evidence="4">
    <location>
        <begin position="339"/>
        <end position="352"/>
    </location>
</feature>
<evidence type="ECO:0000259" key="5">
    <source>
        <dbReference type="PROSITE" id="PS50932"/>
    </source>
</evidence>
<dbReference type="InterPro" id="IPR010982">
    <property type="entry name" value="Lambda_DNA-bd_dom_sf"/>
</dbReference>
<keyword evidence="1" id="KW-0805">Transcription regulation</keyword>
<dbReference type="SUPFAM" id="SSF47413">
    <property type="entry name" value="lambda repressor-like DNA-binding domains"/>
    <property type="match status" value="1"/>
</dbReference>
<dbReference type="PROSITE" id="PS50932">
    <property type="entry name" value="HTH_LACI_2"/>
    <property type="match status" value="1"/>
</dbReference>
<proteinExistence type="predicted"/>
<feature type="region of interest" description="Disordered" evidence="4">
    <location>
        <begin position="339"/>
        <end position="379"/>
    </location>
</feature>
<dbReference type="Proteomes" id="UP000184485">
    <property type="component" value="Unassembled WGS sequence"/>
</dbReference>
<dbReference type="Pfam" id="PF00356">
    <property type="entry name" value="LacI"/>
    <property type="match status" value="1"/>
</dbReference>
<dbReference type="Gene3D" id="3.40.50.2300">
    <property type="match status" value="2"/>
</dbReference>
<dbReference type="AlphaFoldDB" id="A0A1M5PE46"/>
<dbReference type="PANTHER" id="PTHR30146:SF153">
    <property type="entry name" value="LACTOSE OPERON REPRESSOR"/>
    <property type="match status" value="1"/>
</dbReference>
<keyword evidence="2" id="KW-0238">DNA-binding</keyword>
<evidence type="ECO:0000313" key="7">
    <source>
        <dbReference type="Proteomes" id="UP000184485"/>
    </source>
</evidence>
<dbReference type="Pfam" id="PF13377">
    <property type="entry name" value="Peripla_BP_3"/>
    <property type="match status" value="1"/>
</dbReference>
<sequence>MPDKPISATMADIARACGVSIQTVSAVVNERAGISEETRRRVRAAMRDLDYQPNQHARTLRGFRNPMIGVIIPSITNPYFPELVRGIEDAARLSGHGLFLCNDDYNEQKALEYLAFIRSNHASGLIAAPGIMDTSEAIESQMLAFSRRNVPIVLFGPQRSGLPMTSIVVDARAAVLAAAQHLVDLGHSRIGMITPPEARAVAKERVEDFRTAFITLGQPLDPELILPGGFDMEAGAAGAEKLMALPRPPTAIIAANDLAAMGAIAWLQSHGRRVPDDVSVLGYDDIPFARVFQPAITTVVQPIYEMGAAAMAAILTPPPADETGGRSVWLTASLAVRQSTGPCRQQPAQAGQSPDKKRKTAKNLETPREERHDHEDYAP</sequence>
<reference evidence="6 7" key="1">
    <citation type="submission" date="2016-11" db="EMBL/GenBank/DDBJ databases">
        <authorList>
            <person name="Jaros S."/>
            <person name="Januszkiewicz K."/>
            <person name="Wedrychowicz H."/>
        </authorList>
    </citation>
    <scope>NUCLEOTIDE SEQUENCE [LARGE SCALE GENOMIC DNA]</scope>
    <source>
        <strain evidence="6 7">DSM 19436</strain>
    </source>
</reference>
<dbReference type="GO" id="GO:0003700">
    <property type="term" value="F:DNA-binding transcription factor activity"/>
    <property type="evidence" value="ECO:0007669"/>
    <property type="project" value="TreeGrafter"/>
</dbReference>
<protein>
    <submittedName>
        <fullName evidence="6">Transcriptional regulator, LacI family</fullName>
    </submittedName>
</protein>
<dbReference type="CDD" id="cd06267">
    <property type="entry name" value="PBP1_LacI_sugar_binding-like"/>
    <property type="match status" value="1"/>
</dbReference>
<dbReference type="EMBL" id="FQUP01000011">
    <property type="protein sequence ID" value="SHG99759.1"/>
    <property type="molecule type" value="Genomic_DNA"/>
</dbReference>
<dbReference type="GO" id="GO:0000976">
    <property type="term" value="F:transcription cis-regulatory region binding"/>
    <property type="evidence" value="ECO:0007669"/>
    <property type="project" value="TreeGrafter"/>
</dbReference>
<dbReference type="STRING" id="1122133.SAMN02745157_0133"/>
<organism evidence="6 7">
    <name type="scientific">Kaistia soli DSM 19436</name>
    <dbReference type="NCBI Taxonomy" id="1122133"/>
    <lineage>
        <taxon>Bacteria</taxon>
        <taxon>Pseudomonadati</taxon>
        <taxon>Pseudomonadota</taxon>
        <taxon>Alphaproteobacteria</taxon>
        <taxon>Hyphomicrobiales</taxon>
        <taxon>Kaistiaceae</taxon>
        <taxon>Kaistia</taxon>
    </lineage>
</organism>
<dbReference type="Gene3D" id="1.10.260.40">
    <property type="entry name" value="lambda repressor-like DNA-binding domains"/>
    <property type="match status" value="1"/>
</dbReference>
<accession>A0A1M5PE46</accession>
<dbReference type="SMART" id="SM00354">
    <property type="entry name" value="HTH_LACI"/>
    <property type="match status" value="1"/>
</dbReference>
<dbReference type="CDD" id="cd01392">
    <property type="entry name" value="HTH_LacI"/>
    <property type="match status" value="1"/>
</dbReference>
<dbReference type="RefSeq" id="WP_073058640.1">
    <property type="nucleotide sequence ID" value="NZ_FQUP01000011.1"/>
</dbReference>
<gene>
    <name evidence="6" type="ORF">SAMN02745157_0133</name>
</gene>
<feature type="compositionally biased region" description="Basic and acidic residues" evidence="4">
    <location>
        <begin position="365"/>
        <end position="379"/>
    </location>
</feature>
<evidence type="ECO:0000256" key="1">
    <source>
        <dbReference type="ARBA" id="ARBA00023015"/>
    </source>
</evidence>
<dbReference type="OrthoDB" id="7170131at2"/>
<keyword evidence="7" id="KW-1185">Reference proteome</keyword>
<feature type="domain" description="HTH lacI-type" evidence="5">
    <location>
        <begin position="8"/>
        <end position="62"/>
    </location>
</feature>
<evidence type="ECO:0000256" key="2">
    <source>
        <dbReference type="ARBA" id="ARBA00023125"/>
    </source>
</evidence>